<proteinExistence type="predicted"/>
<evidence type="ECO:0000259" key="1">
    <source>
        <dbReference type="Pfam" id="PF01370"/>
    </source>
</evidence>
<comment type="caution">
    <text evidence="2">The sequence shown here is derived from an EMBL/GenBank/DDBJ whole genome shotgun (WGS) entry which is preliminary data.</text>
</comment>
<feature type="domain" description="NAD-dependent epimerase/dehydratase" evidence="1">
    <location>
        <begin position="143"/>
        <end position="237"/>
    </location>
</feature>
<reference evidence="2 3" key="1">
    <citation type="submission" date="2023-08" db="EMBL/GenBank/DDBJ databases">
        <title>Black Yeasts Isolated from many extreme environments.</title>
        <authorList>
            <person name="Coleine C."/>
            <person name="Stajich J.E."/>
            <person name="Selbmann L."/>
        </authorList>
    </citation>
    <scope>NUCLEOTIDE SEQUENCE [LARGE SCALE GENOMIC DNA]</scope>
    <source>
        <strain evidence="2 3">CCFEE 5910</strain>
    </source>
</reference>
<dbReference type="GO" id="GO:0004029">
    <property type="term" value="F:aldehyde dehydrogenase (NAD+) activity"/>
    <property type="evidence" value="ECO:0007669"/>
    <property type="project" value="TreeGrafter"/>
</dbReference>
<evidence type="ECO:0000313" key="3">
    <source>
        <dbReference type="Proteomes" id="UP001309876"/>
    </source>
</evidence>
<name>A0AAN7SW59_9EURO</name>
<dbReference type="Gene3D" id="3.40.50.720">
    <property type="entry name" value="NAD(P)-binding Rossmann-like Domain"/>
    <property type="match status" value="1"/>
</dbReference>
<accession>A0AAN7SW59</accession>
<dbReference type="AlphaFoldDB" id="A0AAN7SW59"/>
<dbReference type="InterPro" id="IPR036291">
    <property type="entry name" value="NAD(P)-bd_dom_sf"/>
</dbReference>
<sequence>MAPKVFATGTTGYIGGDALVELVQAHPDWDITCSVRNSEKGAKIAKEFAHIKLVYGTLDDVDVIEEEASKADIVYHCDHIPSAEAIIRGLARRETSTPGWYIHTSGTLILGWKSQKDNTYGETQAKVYNDLDGVDELVNLPDGAAHRHVDKIVLAAAKNHPGRIKTAIVCPPCIWGGGRGPGNQRSVQLYKSAETMLKRQQGFMINKGKNVWHHVHVGDLAKLYLLLGEAAVAGGPPATWDDQGYYLAENGRFVWGEMLTAITQEAQKQDLLPSAAMEQLEPSAALGRYTFSIGTDSQGQALRSRTLLGWMPEKTTADMYQEIPKIVESEAKTLGLIKGHAEKVAS</sequence>
<dbReference type="EMBL" id="JAVRRJ010000007">
    <property type="protein sequence ID" value="KAK5083083.1"/>
    <property type="molecule type" value="Genomic_DNA"/>
</dbReference>
<gene>
    <name evidence="2" type="ORF">LTR05_006965</name>
</gene>
<protein>
    <recommendedName>
        <fullName evidence="1">NAD-dependent epimerase/dehydratase domain-containing protein</fullName>
    </recommendedName>
</protein>
<dbReference type="InterPro" id="IPR051783">
    <property type="entry name" value="NAD(P)-dependent_oxidoreduct"/>
</dbReference>
<organism evidence="2 3">
    <name type="scientific">Lithohypha guttulata</name>
    <dbReference type="NCBI Taxonomy" id="1690604"/>
    <lineage>
        <taxon>Eukaryota</taxon>
        <taxon>Fungi</taxon>
        <taxon>Dikarya</taxon>
        <taxon>Ascomycota</taxon>
        <taxon>Pezizomycotina</taxon>
        <taxon>Eurotiomycetes</taxon>
        <taxon>Chaetothyriomycetidae</taxon>
        <taxon>Chaetothyriales</taxon>
        <taxon>Trichomeriaceae</taxon>
        <taxon>Lithohypha</taxon>
    </lineage>
</organism>
<dbReference type="SUPFAM" id="SSF51735">
    <property type="entry name" value="NAD(P)-binding Rossmann-fold domains"/>
    <property type="match status" value="1"/>
</dbReference>
<dbReference type="Proteomes" id="UP001309876">
    <property type="component" value="Unassembled WGS sequence"/>
</dbReference>
<dbReference type="Pfam" id="PF01370">
    <property type="entry name" value="Epimerase"/>
    <property type="match status" value="1"/>
</dbReference>
<dbReference type="PANTHER" id="PTHR48079">
    <property type="entry name" value="PROTEIN YEEZ"/>
    <property type="match status" value="1"/>
</dbReference>
<keyword evidence="3" id="KW-1185">Reference proteome</keyword>
<dbReference type="InterPro" id="IPR001509">
    <property type="entry name" value="Epimerase_deHydtase"/>
</dbReference>
<dbReference type="GO" id="GO:0005737">
    <property type="term" value="C:cytoplasm"/>
    <property type="evidence" value="ECO:0007669"/>
    <property type="project" value="TreeGrafter"/>
</dbReference>
<dbReference type="PANTHER" id="PTHR48079:SF6">
    <property type="entry name" value="NAD(P)-BINDING DOMAIN-CONTAINING PROTEIN-RELATED"/>
    <property type="match status" value="1"/>
</dbReference>
<evidence type="ECO:0000313" key="2">
    <source>
        <dbReference type="EMBL" id="KAK5083083.1"/>
    </source>
</evidence>